<feature type="domain" description="Peptidase S26" evidence="8">
    <location>
        <begin position="99"/>
        <end position="173"/>
    </location>
</feature>
<gene>
    <name evidence="9" type="primary">sipV_2</name>
    <name evidence="9" type="ORF">Pla110_06570</name>
</gene>
<evidence type="ECO:0000256" key="1">
    <source>
        <dbReference type="ARBA" id="ARBA00000677"/>
    </source>
</evidence>
<sequence>MSRARHLMEAIVFLALAVVLIRAFQVEGYLITTGSMATALKGAHAQVDCTHCLFSFAVGASFDESSPNPFHQELSSKQEEFTTCPNCGEPRIPLTESATSQGDQILIHKGGFYFREPKRFEPALFRNPDQPHEIYIKRIVGLPGETILLSEGDLFINGARIVKTLTEQRQLRELIHDEGHPTLHDSQHEIRSRWQPARGATTGWAYSADDYSWTLTPTTDSAEPNFQWLQYQHWLAVGGSHLTQVSLPKPEIKIGLPPLPRDQQEAEESETSASLEEPEKIEEQDLDFPFQLPTGGCPVQFDNENHELSIYGVLTNDWYEKVAKLNKENPEHIAALSQLKAQSHLAPITDFSSYNPNSLLHHARVMNDLMISLRLKSETPSGQFALRLHEGANSYEVVFDLARNEFELFLKDSFQPILTHALPAGDFASGRLIELSTFDRHLLLAVDGQLVLDSWTLPFTSAHQSYARTPVEIAGRQGVFNVQDLRLYRDLYYRSDFPDLVRHATTTPYQIGSNQYFMLGDNSMRSWDSRCWTKPGVPRNFLLGRPLIVHLPSQTAPEELGGHRFNIRIPDLARIRLIH</sequence>
<keyword evidence="10" id="KW-1185">Reference proteome</keyword>
<dbReference type="PROSITE" id="PS00760">
    <property type="entry name" value="SPASE_I_2"/>
    <property type="match status" value="1"/>
</dbReference>
<name>A0A518CI84_9PLAN</name>
<dbReference type="GO" id="GO:0006465">
    <property type="term" value="P:signal peptide processing"/>
    <property type="evidence" value="ECO:0007669"/>
    <property type="project" value="InterPro"/>
</dbReference>
<feature type="region of interest" description="Disordered" evidence="7">
    <location>
        <begin position="255"/>
        <end position="279"/>
    </location>
</feature>
<dbReference type="InterPro" id="IPR019533">
    <property type="entry name" value="Peptidase_S26"/>
</dbReference>
<evidence type="ECO:0000256" key="3">
    <source>
        <dbReference type="ARBA" id="ARBA00013208"/>
    </source>
</evidence>
<proteinExistence type="inferred from homology"/>
<dbReference type="EMBL" id="CP036281">
    <property type="protein sequence ID" value="QDU78953.1"/>
    <property type="molecule type" value="Genomic_DNA"/>
</dbReference>
<dbReference type="PANTHER" id="PTHR43390">
    <property type="entry name" value="SIGNAL PEPTIDASE I"/>
    <property type="match status" value="1"/>
</dbReference>
<dbReference type="InterPro" id="IPR036286">
    <property type="entry name" value="LexA/Signal_pep-like_sf"/>
</dbReference>
<evidence type="ECO:0000313" key="10">
    <source>
        <dbReference type="Proteomes" id="UP000317178"/>
    </source>
</evidence>
<protein>
    <recommendedName>
        <fullName evidence="4">Signal peptidase I</fullName>
        <ecNumber evidence="3">3.4.21.89</ecNumber>
    </recommendedName>
    <alternativeName>
        <fullName evidence="6">Leader peptidase I</fullName>
    </alternativeName>
</protein>
<dbReference type="KEGG" id="plon:Pla110_06570"/>
<dbReference type="AlphaFoldDB" id="A0A518CI84"/>
<dbReference type="Proteomes" id="UP000317178">
    <property type="component" value="Chromosome"/>
</dbReference>
<dbReference type="CDD" id="cd06530">
    <property type="entry name" value="S26_SPase_I"/>
    <property type="match status" value="1"/>
</dbReference>
<evidence type="ECO:0000256" key="2">
    <source>
        <dbReference type="ARBA" id="ARBA00009370"/>
    </source>
</evidence>
<dbReference type="PANTHER" id="PTHR43390:SF1">
    <property type="entry name" value="CHLOROPLAST PROCESSING PEPTIDASE"/>
    <property type="match status" value="1"/>
</dbReference>
<evidence type="ECO:0000256" key="4">
    <source>
        <dbReference type="ARBA" id="ARBA00019232"/>
    </source>
</evidence>
<evidence type="ECO:0000259" key="8">
    <source>
        <dbReference type="Pfam" id="PF10502"/>
    </source>
</evidence>
<dbReference type="Pfam" id="PF10502">
    <property type="entry name" value="Peptidase_S26"/>
    <property type="match status" value="2"/>
</dbReference>
<dbReference type="GO" id="GO:0009003">
    <property type="term" value="F:signal peptidase activity"/>
    <property type="evidence" value="ECO:0007669"/>
    <property type="project" value="UniProtKB-EC"/>
</dbReference>
<comment type="catalytic activity">
    <reaction evidence="1">
        <text>Cleavage of hydrophobic, N-terminal signal or leader sequences from secreted and periplasmic proteins.</text>
        <dbReference type="EC" id="3.4.21.89"/>
    </reaction>
</comment>
<feature type="domain" description="Peptidase S26" evidence="8">
    <location>
        <begin position="505"/>
        <end position="546"/>
    </location>
</feature>
<dbReference type="GO" id="GO:0004252">
    <property type="term" value="F:serine-type endopeptidase activity"/>
    <property type="evidence" value="ECO:0007669"/>
    <property type="project" value="InterPro"/>
</dbReference>
<evidence type="ECO:0000256" key="7">
    <source>
        <dbReference type="SAM" id="MobiDB-lite"/>
    </source>
</evidence>
<dbReference type="EC" id="3.4.21.89" evidence="3"/>
<dbReference type="InterPro" id="IPR000223">
    <property type="entry name" value="Pept_S26A_signal_pept_1"/>
</dbReference>
<dbReference type="InterPro" id="IPR019757">
    <property type="entry name" value="Pept_S26A_signal_pept_1_Lys-AS"/>
</dbReference>
<dbReference type="Gene3D" id="2.10.109.10">
    <property type="entry name" value="Umud Fragment, subunit A"/>
    <property type="match status" value="2"/>
</dbReference>
<organism evidence="9 10">
    <name type="scientific">Polystyrenella longa</name>
    <dbReference type="NCBI Taxonomy" id="2528007"/>
    <lineage>
        <taxon>Bacteria</taxon>
        <taxon>Pseudomonadati</taxon>
        <taxon>Planctomycetota</taxon>
        <taxon>Planctomycetia</taxon>
        <taxon>Planctomycetales</taxon>
        <taxon>Planctomycetaceae</taxon>
        <taxon>Polystyrenella</taxon>
    </lineage>
</organism>
<evidence type="ECO:0000256" key="6">
    <source>
        <dbReference type="ARBA" id="ARBA00029906"/>
    </source>
</evidence>
<reference evidence="9 10" key="1">
    <citation type="submission" date="2019-02" db="EMBL/GenBank/DDBJ databases">
        <title>Deep-cultivation of Planctomycetes and their phenomic and genomic characterization uncovers novel biology.</title>
        <authorList>
            <person name="Wiegand S."/>
            <person name="Jogler M."/>
            <person name="Boedeker C."/>
            <person name="Pinto D."/>
            <person name="Vollmers J."/>
            <person name="Rivas-Marin E."/>
            <person name="Kohn T."/>
            <person name="Peeters S.H."/>
            <person name="Heuer A."/>
            <person name="Rast P."/>
            <person name="Oberbeckmann S."/>
            <person name="Bunk B."/>
            <person name="Jeske O."/>
            <person name="Meyerdierks A."/>
            <person name="Storesund J.E."/>
            <person name="Kallscheuer N."/>
            <person name="Luecker S."/>
            <person name="Lage O.M."/>
            <person name="Pohl T."/>
            <person name="Merkel B.J."/>
            <person name="Hornburger P."/>
            <person name="Mueller R.-W."/>
            <person name="Bruemmer F."/>
            <person name="Labrenz M."/>
            <person name="Spormann A.M."/>
            <person name="Op den Camp H."/>
            <person name="Overmann J."/>
            <person name="Amann R."/>
            <person name="Jetten M.S.M."/>
            <person name="Mascher T."/>
            <person name="Medema M.H."/>
            <person name="Devos D.P."/>
            <person name="Kaster A.-K."/>
            <person name="Ovreas L."/>
            <person name="Rohde M."/>
            <person name="Galperin M.Y."/>
            <person name="Jogler C."/>
        </authorList>
    </citation>
    <scope>NUCLEOTIDE SEQUENCE [LARGE SCALE GENOMIC DNA]</scope>
    <source>
        <strain evidence="9 10">Pla110</strain>
    </source>
</reference>
<evidence type="ECO:0000256" key="5">
    <source>
        <dbReference type="ARBA" id="ARBA00022801"/>
    </source>
</evidence>
<dbReference type="GO" id="GO:0016020">
    <property type="term" value="C:membrane"/>
    <property type="evidence" value="ECO:0007669"/>
    <property type="project" value="InterPro"/>
</dbReference>
<keyword evidence="5 9" id="KW-0378">Hydrolase</keyword>
<accession>A0A518CI84</accession>
<dbReference type="PROSITE" id="PS00761">
    <property type="entry name" value="SPASE_I_3"/>
    <property type="match status" value="1"/>
</dbReference>
<comment type="similarity">
    <text evidence="2">Belongs to the peptidase S26 family.</text>
</comment>
<evidence type="ECO:0000313" key="9">
    <source>
        <dbReference type="EMBL" id="QDU78953.1"/>
    </source>
</evidence>
<dbReference type="InterPro" id="IPR019758">
    <property type="entry name" value="Pept_S26A_signal_pept_1_CS"/>
</dbReference>
<dbReference type="SUPFAM" id="SSF51306">
    <property type="entry name" value="LexA/Signal peptidase"/>
    <property type="match status" value="2"/>
</dbReference>